<dbReference type="Pfam" id="PF07949">
    <property type="entry name" value="YbbR"/>
    <property type="match status" value="3"/>
</dbReference>
<feature type="compositionally biased region" description="Pro residues" evidence="1">
    <location>
        <begin position="437"/>
        <end position="447"/>
    </location>
</feature>
<dbReference type="Proteomes" id="UP000435177">
    <property type="component" value="Unassembled WGS sequence"/>
</dbReference>
<protein>
    <recommendedName>
        <fullName evidence="6">YbbR-like domain-containing protein</fullName>
    </recommendedName>
</protein>
<keyword evidence="5" id="KW-1185">Reference proteome</keyword>
<name>A0A268EEL6_9BACL</name>
<comment type="caution">
    <text evidence="3">The sequence shown here is derived from an EMBL/GenBank/DDBJ whole genome shotgun (WGS) entry which is preliminary data.</text>
</comment>
<dbReference type="EMBL" id="NPBY01000098">
    <property type="protein sequence ID" value="PAD71555.1"/>
    <property type="molecule type" value="Genomic_DNA"/>
</dbReference>
<gene>
    <name evidence="3" type="ORF">CHH67_24115</name>
    <name evidence="2" type="ORF">GNP94_13720</name>
</gene>
<dbReference type="InterPro" id="IPR012505">
    <property type="entry name" value="YbbR"/>
</dbReference>
<evidence type="ECO:0000313" key="2">
    <source>
        <dbReference type="EMBL" id="MUG67064.1"/>
    </source>
</evidence>
<dbReference type="Gene3D" id="2.170.120.30">
    <property type="match status" value="2"/>
</dbReference>
<feature type="region of interest" description="Disordered" evidence="1">
    <location>
        <begin position="407"/>
        <end position="484"/>
    </location>
</feature>
<proteinExistence type="predicted"/>
<evidence type="ECO:0000313" key="5">
    <source>
        <dbReference type="Proteomes" id="UP000435177"/>
    </source>
</evidence>
<dbReference type="InterPro" id="IPR053154">
    <property type="entry name" value="c-di-AMP_regulator"/>
</dbReference>
<reference evidence="2 5" key="2">
    <citation type="submission" date="2019-11" db="EMBL/GenBank/DDBJ databases">
        <title>Draft genome sequences of five Paenibacillus species of dairy origin.</title>
        <authorList>
            <person name="Olajide A.M."/>
            <person name="Chen S."/>
            <person name="Lapointe G."/>
        </authorList>
    </citation>
    <scope>NUCLEOTIDE SEQUENCE [LARGE SCALE GENOMIC DNA]</scope>
    <source>
        <strain evidence="2 5">3CS1</strain>
    </source>
</reference>
<sequence length="484" mass="51857">MDKWINNNNVSKLIALAVSVLLWAMVHMDNGTPAPPTTFIDTRLIEGVQIQTFGFDDSHYALTGIDKDRVDLEVRGKLSQIRLVKDEYKVRLDLSGVKEPGTHTLPLTYSVPSGVELVSMEPSQVTVTVEKRVTRSVTVSIGTTGEPAKDYRAGTPMLIEPRQVTVTLPESEMEQLGEVKGFINLDGADETVTEKRIRLTAYDKLGNPMEDAVIEPSTVAAEVPVEPAFVSVPLDVDYTGRLPDHLVLSKVESKVKEVRLFGNQEALAGAEDYFRVTIDLGKITNSGTTVLTTDLTPPVGFEKIEPSSVDVEVTVVAHEEKVIDGIPIVLNGVPAGLEAAIREPRSQSISLEVAGAPDILRGLGPADIQAEADLSGMSAGVHEVPLQISLPDFVMRTDQERVTVQVELKEKSTPASTKPDQQGAEADQTEAEKQDPPAVPEGPPQAPPADSGEGSGSDEGTVRPPAEGTEEPETKPGDGTGEGQ</sequence>
<dbReference type="AlphaFoldDB" id="A0A268EEL6"/>
<dbReference type="Gene3D" id="2.170.120.40">
    <property type="entry name" value="YbbR-like domain"/>
    <property type="match status" value="2"/>
</dbReference>
<reference evidence="3 4" key="1">
    <citation type="submission" date="2017-07" db="EMBL/GenBank/DDBJ databases">
        <title>Isolation and whole genome analysis of endospore-forming bacteria from heroin.</title>
        <authorList>
            <person name="Kalinowski J."/>
            <person name="Ahrens B."/>
            <person name="Al-Dilaimi A."/>
            <person name="Winkler A."/>
            <person name="Wibberg D."/>
            <person name="Schleenbecker U."/>
            <person name="Ruckert C."/>
            <person name="Wolfel R."/>
            <person name="Grass G."/>
        </authorList>
    </citation>
    <scope>NUCLEOTIDE SEQUENCE [LARGE SCALE GENOMIC DNA]</scope>
    <source>
        <strain evidence="3 4">7537-G1</strain>
    </source>
</reference>
<evidence type="ECO:0008006" key="6">
    <source>
        <dbReference type="Google" id="ProtNLM"/>
    </source>
</evidence>
<evidence type="ECO:0000313" key="3">
    <source>
        <dbReference type="EMBL" id="PAD71555.1"/>
    </source>
</evidence>
<dbReference type="Proteomes" id="UP000215596">
    <property type="component" value="Unassembled WGS sequence"/>
</dbReference>
<organism evidence="3 4">
    <name type="scientific">Paenibacillus campinasensis</name>
    <dbReference type="NCBI Taxonomy" id="66347"/>
    <lineage>
        <taxon>Bacteria</taxon>
        <taxon>Bacillati</taxon>
        <taxon>Bacillota</taxon>
        <taxon>Bacilli</taxon>
        <taxon>Bacillales</taxon>
        <taxon>Paenibacillaceae</taxon>
        <taxon>Paenibacillus</taxon>
    </lineage>
</organism>
<dbReference type="EMBL" id="WOAA01000010">
    <property type="protein sequence ID" value="MUG67064.1"/>
    <property type="molecule type" value="Genomic_DNA"/>
</dbReference>
<dbReference type="OrthoDB" id="1013291at2"/>
<evidence type="ECO:0000256" key="1">
    <source>
        <dbReference type="SAM" id="MobiDB-lite"/>
    </source>
</evidence>
<dbReference type="PANTHER" id="PTHR37804">
    <property type="entry name" value="CDAA REGULATORY PROTEIN CDAR"/>
    <property type="match status" value="1"/>
</dbReference>
<evidence type="ECO:0000313" key="4">
    <source>
        <dbReference type="Proteomes" id="UP000215596"/>
    </source>
</evidence>
<dbReference type="PANTHER" id="PTHR37804:SF1">
    <property type="entry name" value="CDAA REGULATORY PROTEIN CDAR"/>
    <property type="match status" value="1"/>
</dbReference>
<dbReference type="RefSeq" id="WP_095267917.1">
    <property type="nucleotide sequence ID" value="NZ_NPBY01000098.1"/>
</dbReference>
<accession>A0A268EEL6</accession>